<accession>A0A8T8SBR8</accession>
<dbReference type="EMBL" id="LWDF02002062">
    <property type="protein sequence ID" value="KAE8236773.1"/>
    <property type="molecule type" value="Genomic_DNA"/>
</dbReference>
<keyword evidence="3" id="KW-1185">Reference proteome</keyword>
<feature type="region of interest" description="Disordered" evidence="1">
    <location>
        <begin position="80"/>
        <end position="133"/>
    </location>
</feature>
<organism evidence="2 3">
    <name type="scientific">Tilletia indica</name>
    <dbReference type="NCBI Taxonomy" id="43049"/>
    <lineage>
        <taxon>Eukaryota</taxon>
        <taxon>Fungi</taxon>
        <taxon>Dikarya</taxon>
        <taxon>Basidiomycota</taxon>
        <taxon>Ustilaginomycotina</taxon>
        <taxon>Exobasidiomycetes</taxon>
        <taxon>Tilletiales</taxon>
        <taxon>Tilletiaceae</taxon>
        <taxon>Tilletia</taxon>
    </lineage>
</organism>
<dbReference type="AlphaFoldDB" id="A0A8T8SBR8"/>
<evidence type="ECO:0000313" key="2">
    <source>
        <dbReference type="EMBL" id="KAE8236773.1"/>
    </source>
</evidence>
<name>A0A8T8SBR8_9BASI</name>
<comment type="caution">
    <text evidence="2">The sequence shown here is derived from an EMBL/GenBank/DDBJ whole genome shotgun (WGS) entry which is preliminary data.</text>
</comment>
<reference evidence="2" key="1">
    <citation type="submission" date="2016-04" db="EMBL/GenBank/DDBJ databases">
        <authorList>
            <person name="Nguyen H.D."/>
            <person name="Samba Siva P."/>
            <person name="Cullis J."/>
            <person name="Levesque C.A."/>
            <person name="Hambleton S."/>
        </authorList>
    </citation>
    <scope>NUCLEOTIDE SEQUENCE</scope>
    <source>
        <strain evidence="2">DAOMC 236416</strain>
    </source>
</reference>
<dbReference type="Proteomes" id="UP000077521">
    <property type="component" value="Unassembled WGS sequence"/>
</dbReference>
<evidence type="ECO:0000313" key="3">
    <source>
        <dbReference type="Proteomes" id="UP000077521"/>
    </source>
</evidence>
<feature type="compositionally biased region" description="Polar residues" evidence="1">
    <location>
        <begin position="119"/>
        <end position="130"/>
    </location>
</feature>
<reference evidence="2" key="2">
    <citation type="journal article" date="2019" name="IMA Fungus">
        <title>Genome sequencing and comparison of five Tilletia species to identify candidate genes for the detection of regulated species infecting wheat.</title>
        <authorList>
            <person name="Nguyen H.D.T."/>
            <person name="Sultana T."/>
            <person name="Kesanakurti P."/>
            <person name="Hambleton S."/>
        </authorList>
    </citation>
    <scope>NUCLEOTIDE SEQUENCE</scope>
    <source>
        <strain evidence="2">DAOMC 236416</strain>
    </source>
</reference>
<proteinExistence type="predicted"/>
<sequence length="220" mass="24368">MDKLTLQQRAGCAASKHPPETEEFSTLAKFRARPWPTQHSAEELTTLYSPSQLHRPLPVSPITQQHLPLLLYDERSNEHRMAQGQTYGNPTSPKVPQHSPSPVSSSSPPHPPAASDSQRNSSSPPTSVPSWISFAKDGSDTPLRFRASSTVSRRRLAMINARVCTSAHPSLKFLSASLTTFVSLDAQTHNLQVHEEKSRGVYVKGSSAFYANLDYWCYLD</sequence>
<evidence type="ECO:0000256" key="1">
    <source>
        <dbReference type="SAM" id="MobiDB-lite"/>
    </source>
</evidence>
<feature type="compositionally biased region" description="Low complexity" evidence="1">
    <location>
        <begin position="92"/>
        <end position="118"/>
    </location>
</feature>
<protein>
    <submittedName>
        <fullName evidence="2">Uncharacterized protein</fullName>
    </submittedName>
</protein>
<feature type="region of interest" description="Disordered" evidence="1">
    <location>
        <begin position="1"/>
        <end position="28"/>
    </location>
</feature>
<gene>
    <name evidence="2" type="ORF">A4X13_0g9031</name>
</gene>